<dbReference type="AlphaFoldDB" id="Q7UIX6"/>
<sequence length="46" mass="5440">MAKDKALDQFHHRTISDLRVVGFETPAKSRRATKHSQDRFTDHFQE</sequence>
<accession>Q7UIX6</accession>
<evidence type="ECO:0000313" key="2">
    <source>
        <dbReference type="Proteomes" id="UP000001025"/>
    </source>
</evidence>
<protein>
    <submittedName>
        <fullName evidence="1">Uncharacterized protein</fullName>
    </submittedName>
</protein>
<dbReference type="InParanoid" id="Q7UIX6"/>
<evidence type="ECO:0000313" key="1">
    <source>
        <dbReference type="EMBL" id="CAD77486.1"/>
    </source>
</evidence>
<dbReference type="HOGENOM" id="CLU_3188297_0_0_0"/>
<proteinExistence type="predicted"/>
<dbReference type="STRING" id="243090.RB12268"/>
<dbReference type="EnsemblBacteria" id="CAD77486">
    <property type="protein sequence ID" value="CAD77486"/>
    <property type="gene ID" value="RB12268"/>
</dbReference>
<dbReference type="KEGG" id="rba:RB12268"/>
<name>Q7UIX6_RHOBA</name>
<reference evidence="1 2" key="1">
    <citation type="journal article" date="2003" name="Proc. Natl. Acad. Sci. U.S.A.">
        <title>Complete genome sequence of the marine planctomycete Pirellula sp. strain 1.</title>
        <authorList>
            <person name="Gloeckner F.O."/>
            <person name="Kube M."/>
            <person name="Bauer M."/>
            <person name="Teeling H."/>
            <person name="Lombardot T."/>
            <person name="Ludwig W."/>
            <person name="Gade D."/>
            <person name="Beck A."/>
            <person name="Borzym K."/>
            <person name="Heitmann K."/>
            <person name="Rabus R."/>
            <person name="Schlesner H."/>
            <person name="Amann R."/>
            <person name="Reinhardt R."/>
        </authorList>
    </citation>
    <scope>NUCLEOTIDE SEQUENCE [LARGE SCALE GENOMIC DNA]</scope>
    <source>
        <strain evidence="2">DSM 10527 / NCIMB 13988 / SH1</strain>
    </source>
</reference>
<dbReference type="Proteomes" id="UP000001025">
    <property type="component" value="Chromosome"/>
</dbReference>
<organism evidence="1 2">
    <name type="scientific">Rhodopirellula baltica (strain DSM 10527 / NCIMB 13988 / SH1)</name>
    <dbReference type="NCBI Taxonomy" id="243090"/>
    <lineage>
        <taxon>Bacteria</taxon>
        <taxon>Pseudomonadati</taxon>
        <taxon>Planctomycetota</taxon>
        <taxon>Planctomycetia</taxon>
        <taxon>Pirellulales</taxon>
        <taxon>Pirellulaceae</taxon>
        <taxon>Rhodopirellula</taxon>
    </lineage>
</organism>
<gene>
    <name evidence="1" type="ordered locus">RB12268</name>
</gene>
<dbReference type="EMBL" id="BX294154">
    <property type="protein sequence ID" value="CAD77486.1"/>
    <property type="molecule type" value="Genomic_DNA"/>
</dbReference>
<keyword evidence="2" id="KW-1185">Reference proteome</keyword>